<dbReference type="InterPro" id="IPR001466">
    <property type="entry name" value="Beta-lactam-related"/>
</dbReference>
<reference evidence="3" key="1">
    <citation type="journal article" date="2019" name="Int. J. Syst. Evol. Microbiol.">
        <title>The Global Catalogue of Microorganisms (GCM) 10K type strain sequencing project: providing services to taxonomists for standard genome sequencing and annotation.</title>
        <authorList>
            <consortium name="The Broad Institute Genomics Platform"/>
            <consortium name="The Broad Institute Genome Sequencing Center for Infectious Disease"/>
            <person name="Wu L."/>
            <person name="Ma J."/>
        </authorList>
    </citation>
    <scope>NUCLEOTIDE SEQUENCE [LARGE SCALE GENOMIC DNA]</scope>
    <source>
        <strain evidence="3">JCM 6835</strain>
    </source>
</reference>
<dbReference type="PANTHER" id="PTHR43283:SF3">
    <property type="entry name" value="BETA-LACTAMASE FAMILY PROTEIN (AFU_ORTHOLOGUE AFUA_5G07500)"/>
    <property type="match status" value="1"/>
</dbReference>
<name>A0ABP6EG55_9ACTN</name>
<evidence type="ECO:0000313" key="2">
    <source>
        <dbReference type="EMBL" id="GAA2663817.1"/>
    </source>
</evidence>
<feature type="domain" description="Beta-lactamase-related" evidence="1">
    <location>
        <begin position="51"/>
        <end position="418"/>
    </location>
</feature>
<dbReference type="PANTHER" id="PTHR43283">
    <property type="entry name" value="BETA-LACTAMASE-RELATED"/>
    <property type="match status" value="1"/>
</dbReference>
<sequence length="442" mass="48510">MSATGHQAQLAEAMGVTPGPVSQIENTVRRRFMMEKGNSGFSETGLRRMREVLGRHVESGKIPGLVALVSRGGETHVEAIGTMRHEGGAPMRRDTIFRMASTSKPVAMAAAMVLLDECRLRLDDLVDQWLPELADRQVLKRIDGPLDDTVPARRPITVRDLLTSTFGLGMDMTALGAPIMGAIFEQGLTPDLPEPMPGPDEWMRRLGTLPLMYQPGERWQYQISHDVLSVLVARVTGQSFETFLRERIFDPLGMKDTAFHVPADKIDRLPALYAPDAQTGEFHVWDEAEGGRWSKPPAFQGSGGGLVSTVDDYHAYFQMLLNGGTHGSERILSRPAVELMTTNRLTPEQNAARNAMATNNVHLSFGQGQHGGWGMGMAVRTYRGDYASIGQFGWDGGSGTSTYADPDKQLTGILLTQVGMSAPNSARLIHDFWTTLYQAIED</sequence>
<evidence type="ECO:0000313" key="3">
    <source>
        <dbReference type="Proteomes" id="UP001501666"/>
    </source>
</evidence>
<dbReference type="Gene3D" id="3.40.710.10">
    <property type="entry name" value="DD-peptidase/beta-lactamase superfamily"/>
    <property type="match status" value="1"/>
</dbReference>
<dbReference type="SUPFAM" id="SSF56601">
    <property type="entry name" value="beta-lactamase/transpeptidase-like"/>
    <property type="match status" value="1"/>
</dbReference>
<dbReference type="Pfam" id="PF00144">
    <property type="entry name" value="Beta-lactamase"/>
    <property type="match status" value="1"/>
</dbReference>
<protein>
    <submittedName>
        <fullName evidence="2">Serine hydrolase</fullName>
    </submittedName>
</protein>
<keyword evidence="2" id="KW-0378">Hydrolase</keyword>
<keyword evidence="3" id="KW-1185">Reference proteome</keyword>
<gene>
    <name evidence="2" type="ORF">GCM10010412_038740</name>
</gene>
<proteinExistence type="predicted"/>
<dbReference type="InterPro" id="IPR012338">
    <property type="entry name" value="Beta-lactam/transpept-like"/>
</dbReference>
<organism evidence="2 3">
    <name type="scientific">Nonomuraea recticatena</name>
    <dbReference type="NCBI Taxonomy" id="46178"/>
    <lineage>
        <taxon>Bacteria</taxon>
        <taxon>Bacillati</taxon>
        <taxon>Actinomycetota</taxon>
        <taxon>Actinomycetes</taxon>
        <taxon>Streptosporangiales</taxon>
        <taxon>Streptosporangiaceae</taxon>
        <taxon>Nonomuraea</taxon>
    </lineage>
</organism>
<dbReference type="EMBL" id="BAAATE010000009">
    <property type="protein sequence ID" value="GAA2663817.1"/>
    <property type="molecule type" value="Genomic_DNA"/>
</dbReference>
<dbReference type="InterPro" id="IPR050789">
    <property type="entry name" value="Diverse_Enzym_Activities"/>
</dbReference>
<evidence type="ECO:0000259" key="1">
    <source>
        <dbReference type="Pfam" id="PF00144"/>
    </source>
</evidence>
<comment type="caution">
    <text evidence="2">The sequence shown here is derived from an EMBL/GenBank/DDBJ whole genome shotgun (WGS) entry which is preliminary data.</text>
</comment>
<dbReference type="GO" id="GO:0016787">
    <property type="term" value="F:hydrolase activity"/>
    <property type="evidence" value="ECO:0007669"/>
    <property type="project" value="UniProtKB-KW"/>
</dbReference>
<dbReference type="Proteomes" id="UP001501666">
    <property type="component" value="Unassembled WGS sequence"/>
</dbReference>
<accession>A0ABP6EG55</accession>